<dbReference type="PANTHER" id="PTHR11049:SF16">
    <property type="entry name" value="PROTEIN VDLD"/>
    <property type="match status" value="1"/>
</dbReference>
<dbReference type="CDD" id="cd03442">
    <property type="entry name" value="BFIT_BACH"/>
    <property type="match status" value="2"/>
</dbReference>
<keyword evidence="2 3" id="KW-0378">Hydrolase</keyword>
<dbReference type="PROSITE" id="PS51770">
    <property type="entry name" value="HOTDOG_ACOT"/>
    <property type="match status" value="2"/>
</dbReference>
<dbReference type="InterPro" id="IPR006683">
    <property type="entry name" value="Thioestr_dom"/>
</dbReference>
<dbReference type="InterPro" id="IPR029069">
    <property type="entry name" value="HotDog_dom_sf"/>
</dbReference>
<dbReference type="InterPro" id="IPR040170">
    <property type="entry name" value="Cytosol_ACT"/>
</dbReference>
<accession>A0ABP9FLH4</accession>
<dbReference type="Gene3D" id="3.10.129.10">
    <property type="entry name" value="Hotdog Thioesterase"/>
    <property type="match status" value="2"/>
</dbReference>
<keyword evidence="6" id="KW-1185">Reference proteome</keyword>
<feature type="domain" description="HotDog ACOT-type" evidence="4">
    <location>
        <begin position="162"/>
        <end position="274"/>
    </location>
</feature>
<evidence type="ECO:0000313" key="5">
    <source>
        <dbReference type="EMBL" id="GAA4906320.1"/>
    </source>
</evidence>
<evidence type="ECO:0000259" key="4">
    <source>
        <dbReference type="PROSITE" id="PS51770"/>
    </source>
</evidence>
<dbReference type="PANTHER" id="PTHR11049">
    <property type="entry name" value="ACYL COENZYME A THIOESTER HYDROLASE"/>
    <property type="match status" value="1"/>
</dbReference>
<protein>
    <submittedName>
        <fullName evidence="5">Acyl-CoA thioesterase</fullName>
    </submittedName>
</protein>
<sequence>MSEQRRGVTLRFLAEPFDANVRGMMDAGKVLEWIDKAGYAAAVGWAGTYAVTGYVGNTHFVKPIRVGDLVVVQARVVFTGTTSMQIVCTVTSGDPRSGERVLNTQCILQFVAMDDGKPVPVPKFFPQDEWELEQHARAVELNAARRAIEADMRTQIYSEETEVCRETLRFLAAPTDVNWGGKVHGGYVMAWIDTAARIVAERWHAGPVSSVYAGGVRFYRPMFIGDLVEVDARLIHTGNTSMHVSISVRSGDPRTRELRETTHCTFVYCGVDAEGRKRPVPSWEPKFLGDIALDEHAKKVIELRRQLLRPLPRELPPDFE</sequence>
<gene>
    <name evidence="5" type="ORF">GCM10025789_27140</name>
</gene>
<proteinExistence type="inferred from homology"/>
<organism evidence="5 6">
    <name type="scientific">Tessaracoccus lubricantis</name>
    <dbReference type="NCBI Taxonomy" id="545543"/>
    <lineage>
        <taxon>Bacteria</taxon>
        <taxon>Bacillati</taxon>
        <taxon>Actinomycetota</taxon>
        <taxon>Actinomycetes</taxon>
        <taxon>Propionibacteriales</taxon>
        <taxon>Propionibacteriaceae</taxon>
        <taxon>Tessaracoccus</taxon>
    </lineage>
</organism>
<feature type="domain" description="HotDog ACOT-type" evidence="4">
    <location>
        <begin position="4"/>
        <end position="116"/>
    </location>
</feature>
<dbReference type="RefSeq" id="WP_345583783.1">
    <property type="nucleotide sequence ID" value="NZ_BAABLV010000041.1"/>
</dbReference>
<dbReference type="SUPFAM" id="SSF54637">
    <property type="entry name" value="Thioesterase/thiol ester dehydrase-isomerase"/>
    <property type="match status" value="2"/>
</dbReference>
<dbReference type="EMBL" id="BAABLV010000041">
    <property type="protein sequence ID" value="GAA4906320.1"/>
    <property type="molecule type" value="Genomic_DNA"/>
</dbReference>
<evidence type="ECO:0000313" key="6">
    <source>
        <dbReference type="Proteomes" id="UP001501521"/>
    </source>
</evidence>
<comment type="caution">
    <text evidence="5">The sequence shown here is derived from an EMBL/GenBank/DDBJ whole genome shotgun (WGS) entry which is preliminary data.</text>
</comment>
<dbReference type="InterPro" id="IPR033120">
    <property type="entry name" value="HOTDOG_ACOT"/>
</dbReference>
<reference evidence="6" key="1">
    <citation type="journal article" date="2019" name="Int. J. Syst. Evol. Microbiol.">
        <title>The Global Catalogue of Microorganisms (GCM) 10K type strain sequencing project: providing services to taxonomists for standard genome sequencing and annotation.</title>
        <authorList>
            <consortium name="The Broad Institute Genomics Platform"/>
            <consortium name="The Broad Institute Genome Sequencing Center for Infectious Disease"/>
            <person name="Wu L."/>
            <person name="Ma J."/>
        </authorList>
    </citation>
    <scope>NUCLEOTIDE SEQUENCE [LARGE SCALE GENOMIC DNA]</scope>
    <source>
        <strain evidence="6">JCM 19125</strain>
    </source>
</reference>
<dbReference type="Proteomes" id="UP001501521">
    <property type="component" value="Unassembled WGS sequence"/>
</dbReference>
<evidence type="ECO:0000256" key="3">
    <source>
        <dbReference type="PROSITE-ProRule" id="PRU01106"/>
    </source>
</evidence>
<comment type="similarity">
    <text evidence="1">Belongs to the acyl coenzyme A hydrolase family.</text>
</comment>
<name>A0ABP9FLH4_9ACTN</name>
<evidence type="ECO:0000256" key="2">
    <source>
        <dbReference type="ARBA" id="ARBA00022801"/>
    </source>
</evidence>
<evidence type="ECO:0000256" key="1">
    <source>
        <dbReference type="ARBA" id="ARBA00010458"/>
    </source>
</evidence>
<dbReference type="Pfam" id="PF03061">
    <property type="entry name" value="4HBT"/>
    <property type="match status" value="2"/>
</dbReference>